<sequence length="216" mass="24493">MKKKELVGQYKNNGKELHPMKSPEKVNAHDFENKKLGKVAPFGIYDLTQNTGFINLGTDADTSAFAVESIRKWWFTMGKPLYPNSNKLLITADSGGSNGYRRKLWKTELQKLSSEIGCSISVCHLPPGTSKWNKIEHRLFSFISQNWRGKPLVSHEVIISLISSTTTQKGLIVKCELDENKYPKGIQVSDEDILKVNMKMDDFHGEWNYTILPNTS</sequence>
<reference evidence="1" key="1">
    <citation type="journal article" date="2011" name="Environ. Microbiol.">
        <title>Genomic insights into the metabolic potential of the polycyclic aromatic hydrocarbon degrading sulfate-reducing Deltaproteobacterium N47.</title>
        <authorList>
            <person name="Bergmann F."/>
            <person name="Selesi D."/>
            <person name="Weinmaier T."/>
            <person name="Tischler P."/>
            <person name="Rattei T."/>
            <person name="Meckenstock R.U."/>
        </authorList>
    </citation>
    <scope>NUCLEOTIDE SEQUENCE</scope>
</reference>
<evidence type="ECO:0008006" key="2">
    <source>
        <dbReference type="Google" id="ProtNLM"/>
    </source>
</evidence>
<accession>E1YEI7</accession>
<organism evidence="1">
    <name type="scientific">uncultured Desulfobacterium sp</name>
    <dbReference type="NCBI Taxonomy" id="201089"/>
    <lineage>
        <taxon>Bacteria</taxon>
        <taxon>Pseudomonadati</taxon>
        <taxon>Thermodesulfobacteriota</taxon>
        <taxon>Desulfobacteria</taxon>
        <taxon>Desulfobacterales</taxon>
        <taxon>Desulfobacteriaceae</taxon>
        <taxon>Desulfobacterium</taxon>
        <taxon>environmental samples</taxon>
    </lineage>
</organism>
<proteinExistence type="predicted"/>
<protein>
    <recommendedName>
        <fullName evidence="2">Transposase</fullName>
    </recommendedName>
</protein>
<dbReference type="NCBIfam" id="NF033519">
    <property type="entry name" value="transpos_ISAzo13"/>
    <property type="match status" value="1"/>
</dbReference>
<dbReference type="Pfam" id="PF07592">
    <property type="entry name" value="DDE_Tnp_ISAZ013"/>
    <property type="match status" value="1"/>
</dbReference>
<name>E1YEI7_9BACT</name>
<evidence type="ECO:0000313" key="1">
    <source>
        <dbReference type="EMBL" id="CBX28981.1"/>
    </source>
</evidence>
<dbReference type="EMBL" id="FR695871">
    <property type="protein sequence ID" value="CBX28981.1"/>
    <property type="molecule type" value="Genomic_DNA"/>
</dbReference>
<gene>
    <name evidence="1" type="ORF">N47_P16860</name>
</gene>
<dbReference type="AlphaFoldDB" id="E1YEI7"/>
<dbReference type="InterPro" id="IPR011518">
    <property type="entry name" value="Transposase_36"/>
</dbReference>